<dbReference type="GO" id="GO:0005375">
    <property type="term" value="F:copper ion transmembrane transporter activity"/>
    <property type="evidence" value="ECO:0007669"/>
    <property type="project" value="UniProtKB-UniRule"/>
</dbReference>
<keyword evidence="4" id="KW-0406">Ion transport</keyword>
<evidence type="ECO:0000256" key="4">
    <source>
        <dbReference type="RuleBase" id="RU367022"/>
    </source>
</evidence>
<accession>A0A6A6U3C8</accession>
<dbReference type="PANTHER" id="PTHR12483:SF120">
    <property type="entry name" value="HIGH-AFFINITY COPPER TRANSPORTER CTRA2"/>
    <property type="match status" value="1"/>
</dbReference>
<keyword evidence="4" id="KW-0186">Copper</keyword>
<evidence type="ECO:0000313" key="6">
    <source>
        <dbReference type="Proteomes" id="UP000799302"/>
    </source>
</evidence>
<dbReference type="InterPro" id="IPR007274">
    <property type="entry name" value="Cop_transporter"/>
</dbReference>
<comment type="subcellular location">
    <subcellularLocation>
        <location evidence="4">Membrane</location>
        <topology evidence="4">Multi-pass membrane protein</topology>
    </subcellularLocation>
</comment>
<evidence type="ECO:0000256" key="3">
    <source>
        <dbReference type="ARBA" id="ARBA00023136"/>
    </source>
</evidence>
<keyword evidence="4" id="KW-0187">Copper transport</keyword>
<keyword evidence="1 4" id="KW-0812">Transmembrane</keyword>
<organism evidence="5 6">
    <name type="scientific">Microthyrium microscopicum</name>
    <dbReference type="NCBI Taxonomy" id="703497"/>
    <lineage>
        <taxon>Eukaryota</taxon>
        <taxon>Fungi</taxon>
        <taxon>Dikarya</taxon>
        <taxon>Ascomycota</taxon>
        <taxon>Pezizomycotina</taxon>
        <taxon>Dothideomycetes</taxon>
        <taxon>Dothideomycetes incertae sedis</taxon>
        <taxon>Microthyriales</taxon>
        <taxon>Microthyriaceae</taxon>
        <taxon>Microthyrium</taxon>
    </lineage>
</organism>
<reference evidence="5" key="1">
    <citation type="journal article" date="2020" name="Stud. Mycol.">
        <title>101 Dothideomycetes genomes: a test case for predicting lifestyles and emergence of pathogens.</title>
        <authorList>
            <person name="Haridas S."/>
            <person name="Albert R."/>
            <person name="Binder M."/>
            <person name="Bloem J."/>
            <person name="Labutti K."/>
            <person name="Salamov A."/>
            <person name="Andreopoulos B."/>
            <person name="Baker S."/>
            <person name="Barry K."/>
            <person name="Bills G."/>
            <person name="Bluhm B."/>
            <person name="Cannon C."/>
            <person name="Castanera R."/>
            <person name="Culley D."/>
            <person name="Daum C."/>
            <person name="Ezra D."/>
            <person name="Gonzalez J."/>
            <person name="Henrissat B."/>
            <person name="Kuo A."/>
            <person name="Liang C."/>
            <person name="Lipzen A."/>
            <person name="Lutzoni F."/>
            <person name="Magnuson J."/>
            <person name="Mondo S."/>
            <person name="Nolan M."/>
            <person name="Ohm R."/>
            <person name="Pangilinan J."/>
            <person name="Park H.-J."/>
            <person name="Ramirez L."/>
            <person name="Alfaro M."/>
            <person name="Sun H."/>
            <person name="Tritt A."/>
            <person name="Yoshinaga Y."/>
            <person name="Zwiers L.-H."/>
            <person name="Turgeon B."/>
            <person name="Goodwin S."/>
            <person name="Spatafora J."/>
            <person name="Crous P."/>
            <person name="Grigoriev I."/>
        </authorList>
    </citation>
    <scope>NUCLEOTIDE SEQUENCE</scope>
    <source>
        <strain evidence="5">CBS 115976</strain>
    </source>
</reference>
<name>A0A6A6U3C8_9PEZI</name>
<keyword evidence="3 4" id="KW-0472">Membrane</keyword>
<dbReference type="OrthoDB" id="73901at2759"/>
<comment type="similarity">
    <text evidence="4">Belongs to the copper transporter (Ctr) (TC 1.A.56) family. SLC31A subfamily.</text>
</comment>
<feature type="transmembrane region" description="Helical" evidence="4">
    <location>
        <begin position="49"/>
        <end position="68"/>
    </location>
</feature>
<sequence>MDMPMDTANMTMMMTSSGMMLAKDMAMVFFNAHNTPLYSENWAPASTGAYAGTCIFLIILGITLRALLASKASIEAKWADQAWNRRYIVVHDNKPLSERIEKDPDAKTGVLTANGVEEHVRMIGSGPHGVQPWRFSVDLPRAAIVTAIAGVGYLLMLAVMTLNVGYFLSVLAGTFVGEVAVGRYHSSAGVAH</sequence>
<dbReference type="Proteomes" id="UP000799302">
    <property type="component" value="Unassembled WGS sequence"/>
</dbReference>
<keyword evidence="6" id="KW-1185">Reference proteome</keyword>
<dbReference type="Pfam" id="PF04145">
    <property type="entry name" value="Ctr"/>
    <property type="match status" value="1"/>
</dbReference>
<protein>
    <recommendedName>
        <fullName evidence="4">Copper transport protein</fullName>
    </recommendedName>
</protein>
<feature type="transmembrane region" description="Helical" evidence="4">
    <location>
        <begin position="142"/>
        <end position="168"/>
    </location>
</feature>
<keyword evidence="4" id="KW-0813">Transport</keyword>
<dbReference type="EMBL" id="MU004239">
    <property type="protein sequence ID" value="KAF2666186.1"/>
    <property type="molecule type" value="Genomic_DNA"/>
</dbReference>
<evidence type="ECO:0000313" key="5">
    <source>
        <dbReference type="EMBL" id="KAF2666186.1"/>
    </source>
</evidence>
<evidence type="ECO:0000256" key="2">
    <source>
        <dbReference type="ARBA" id="ARBA00022989"/>
    </source>
</evidence>
<gene>
    <name evidence="5" type="ORF">BT63DRAFT_427967</name>
</gene>
<dbReference type="GO" id="GO:0005886">
    <property type="term" value="C:plasma membrane"/>
    <property type="evidence" value="ECO:0007669"/>
    <property type="project" value="TreeGrafter"/>
</dbReference>
<proteinExistence type="inferred from homology"/>
<dbReference type="AlphaFoldDB" id="A0A6A6U3C8"/>
<evidence type="ECO:0000256" key="1">
    <source>
        <dbReference type="ARBA" id="ARBA00022692"/>
    </source>
</evidence>
<keyword evidence="2 4" id="KW-1133">Transmembrane helix</keyword>
<dbReference type="PANTHER" id="PTHR12483">
    <property type="entry name" value="SOLUTE CARRIER FAMILY 31 COPPER TRANSPORTERS"/>
    <property type="match status" value="1"/>
</dbReference>